<evidence type="ECO:0000256" key="1">
    <source>
        <dbReference type="ARBA" id="ARBA00004123"/>
    </source>
</evidence>
<dbReference type="InterPro" id="IPR022656">
    <property type="entry name" value="XPA_C"/>
</dbReference>
<dbReference type="OrthoDB" id="68328at2759"/>
<evidence type="ECO:0000313" key="6">
    <source>
        <dbReference type="EMBL" id="KCV73370.1"/>
    </source>
</evidence>
<evidence type="ECO:0000259" key="5">
    <source>
        <dbReference type="Pfam" id="PF05181"/>
    </source>
</evidence>
<protein>
    <recommendedName>
        <fullName evidence="5">XPA C-terminal domain-containing protein</fullName>
    </recommendedName>
</protein>
<feature type="domain" description="XPA C-terminal" evidence="5">
    <location>
        <begin position="67"/>
        <end position="110"/>
    </location>
</feature>
<keyword evidence="7" id="KW-1185">Reference proteome</keyword>
<gene>
    <name evidence="6" type="ORF">H696_00909</name>
</gene>
<comment type="subcellular location">
    <subcellularLocation>
        <location evidence="1">Nucleus</location>
    </subcellularLocation>
</comment>
<dbReference type="PANTHER" id="PTHR10142:SF0">
    <property type="entry name" value="DNA REPAIR PROTEIN COMPLEMENTING XP-A CELLS"/>
    <property type="match status" value="1"/>
</dbReference>
<dbReference type="GeneID" id="20525634"/>
<name>A0A058ZG49_FONAL</name>
<dbReference type="EMBL" id="KB932201">
    <property type="protein sequence ID" value="KCV73370.1"/>
    <property type="molecule type" value="Genomic_DNA"/>
</dbReference>
<evidence type="ECO:0000256" key="3">
    <source>
        <dbReference type="ARBA" id="ARBA00023242"/>
    </source>
</evidence>
<dbReference type="InterPro" id="IPR037129">
    <property type="entry name" value="XPA_sf"/>
</dbReference>
<evidence type="ECO:0000313" key="7">
    <source>
        <dbReference type="Proteomes" id="UP000030693"/>
    </source>
</evidence>
<dbReference type="GO" id="GO:0006284">
    <property type="term" value="P:base-excision repair"/>
    <property type="evidence" value="ECO:0007669"/>
    <property type="project" value="TreeGrafter"/>
</dbReference>
<feature type="region of interest" description="Disordered" evidence="4">
    <location>
        <begin position="142"/>
        <end position="176"/>
    </location>
</feature>
<sequence length="273" mass="30144">MDQVESALGLSVDIDGNVVPVREKTPQVRRVGARCAHCSSPRVSDILSRWFELIVCTGCVRARPELYSLHSKTAAKEEYLLADEDLSELPFMMRANSRHPSWAPVQLFLAKHLHIQALRKHGGTEESLMQAFEERERRRTLLRQSRGRLPQRLHFTQDVDLSGTESAPPADLLSDPLEHRHDWREETSIDGETAVVCSTCRVPASGHVRRRSPSPGPGSPPDRKRANRRGQAAQPTWTRGSEAALVSPGPAAAEAPGAPLFGHFDLSSGSDTD</sequence>
<dbReference type="GO" id="GO:0003684">
    <property type="term" value="F:damaged DNA binding"/>
    <property type="evidence" value="ECO:0007669"/>
    <property type="project" value="InterPro"/>
</dbReference>
<reference evidence="6" key="1">
    <citation type="submission" date="2013-04" db="EMBL/GenBank/DDBJ databases">
        <title>The Genome Sequence of Fonticula alba ATCC 38817.</title>
        <authorList>
            <consortium name="The Broad Institute Genomics Platform"/>
            <person name="Russ C."/>
            <person name="Cuomo C."/>
            <person name="Burger G."/>
            <person name="Gray M.W."/>
            <person name="Holland P.W.H."/>
            <person name="King N."/>
            <person name="Lang F.B.F."/>
            <person name="Roger A.J."/>
            <person name="Ruiz-Trillo I."/>
            <person name="Brown M."/>
            <person name="Walker B."/>
            <person name="Young S."/>
            <person name="Zeng Q."/>
            <person name="Gargeya S."/>
            <person name="Fitzgerald M."/>
            <person name="Haas B."/>
            <person name="Abouelleil A."/>
            <person name="Allen A.W."/>
            <person name="Alvarado L."/>
            <person name="Arachchi H.M."/>
            <person name="Berlin A.M."/>
            <person name="Chapman S.B."/>
            <person name="Gainer-Dewar J."/>
            <person name="Goldberg J."/>
            <person name="Griggs A."/>
            <person name="Gujja S."/>
            <person name="Hansen M."/>
            <person name="Howarth C."/>
            <person name="Imamovic A."/>
            <person name="Ireland A."/>
            <person name="Larimer J."/>
            <person name="McCowan C."/>
            <person name="Murphy C."/>
            <person name="Pearson M."/>
            <person name="Poon T.W."/>
            <person name="Priest M."/>
            <person name="Roberts A."/>
            <person name="Saif S."/>
            <person name="Shea T."/>
            <person name="Sisk P."/>
            <person name="Sykes S."/>
            <person name="Wortman J."/>
            <person name="Nusbaum C."/>
            <person name="Birren B."/>
        </authorList>
    </citation>
    <scope>NUCLEOTIDE SEQUENCE [LARGE SCALE GENOMIC DNA]</scope>
    <source>
        <strain evidence="6">ATCC 38817</strain>
    </source>
</reference>
<dbReference type="GO" id="GO:1901255">
    <property type="term" value="P:nucleotide-excision repair involved in interstrand cross-link repair"/>
    <property type="evidence" value="ECO:0007669"/>
    <property type="project" value="TreeGrafter"/>
</dbReference>
<dbReference type="RefSeq" id="XP_009493071.1">
    <property type="nucleotide sequence ID" value="XM_009494796.1"/>
</dbReference>
<dbReference type="GO" id="GO:0070914">
    <property type="term" value="P:UV-damage excision repair"/>
    <property type="evidence" value="ECO:0007669"/>
    <property type="project" value="TreeGrafter"/>
</dbReference>
<organism evidence="6">
    <name type="scientific">Fonticula alba</name>
    <name type="common">Slime mold</name>
    <dbReference type="NCBI Taxonomy" id="691883"/>
    <lineage>
        <taxon>Eukaryota</taxon>
        <taxon>Rotosphaerida</taxon>
        <taxon>Fonticulaceae</taxon>
        <taxon>Fonticula</taxon>
    </lineage>
</organism>
<keyword evidence="3" id="KW-0539">Nucleus</keyword>
<dbReference type="SUPFAM" id="SSF46955">
    <property type="entry name" value="Putative DNA-binding domain"/>
    <property type="match status" value="1"/>
</dbReference>
<dbReference type="AlphaFoldDB" id="A0A058ZG49"/>
<dbReference type="Proteomes" id="UP000030693">
    <property type="component" value="Unassembled WGS sequence"/>
</dbReference>
<feature type="region of interest" description="Disordered" evidence="4">
    <location>
        <begin position="204"/>
        <end position="273"/>
    </location>
</feature>
<feature type="compositionally biased region" description="Basic residues" evidence="4">
    <location>
        <begin position="142"/>
        <end position="151"/>
    </location>
</feature>
<dbReference type="GO" id="GO:0000715">
    <property type="term" value="P:nucleotide-excision repair, DNA damage recognition"/>
    <property type="evidence" value="ECO:0007669"/>
    <property type="project" value="TreeGrafter"/>
</dbReference>
<feature type="compositionally biased region" description="Low complexity" evidence="4">
    <location>
        <begin position="248"/>
        <end position="259"/>
    </location>
</feature>
<dbReference type="GO" id="GO:0000110">
    <property type="term" value="C:nucleotide-excision repair factor 1 complex"/>
    <property type="evidence" value="ECO:0007669"/>
    <property type="project" value="TreeGrafter"/>
</dbReference>
<accession>A0A058ZG49</accession>
<evidence type="ECO:0000256" key="4">
    <source>
        <dbReference type="SAM" id="MobiDB-lite"/>
    </source>
</evidence>
<dbReference type="Pfam" id="PF05181">
    <property type="entry name" value="XPA_C"/>
    <property type="match status" value="1"/>
</dbReference>
<dbReference type="Gene3D" id="3.90.530.10">
    <property type="entry name" value="XPA C-terminal domain"/>
    <property type="match status" value="1"/>
</dbReference>
<evidence type="ECO:0000256" key="2">
    <source>
        <dbReference type="ARBA" id="ARBA00022833"/>
    </source>
</evidence>
<dbReference type="InterPro" id="IPR009061">
    <property type="entry name" value="DNA-bd_dom_put_sf"/>
</dbReference>
<dbReference type="STRING" id="691883.A0A058ZG49"/>
<dbReference type="InterPro" id="IPR000465">
    <property type="entry name" value="XPA/RAD14"/>
</dbReference>
<keyword evidence="2" id="KW-0862">Zinc</keyword>
<proteinExistence type="predicted"/>
<dbReference type="PANTHER" id="PTHR10142">
    <property type="entry name" value="DNA REPAIR PROTEIN COMPLEMENTING XP-A CELLS"/>
    <property type="match status" value="1"/>
</dbReference>